<dbReference type="AlphaFoldDB" id="A0A7W7VHY9"/>
<gene>
    <name evidence="7" type="ORF">FHR82_006998</name>
</gene>
<dbReference type="EMBL" id="JACHJQ010000008">
    <property type="protein sequence ID" value="MBB4910739.1"/>
    <property type="molecule type" value="Genomic_DNA"/>
</dbReference>
<reference evidence="7 8" key="1">
    <citation type="submission" date="2020-08" db="EMBL/GenBank/DDBJ databases">
        <title>Genomic Encyclopedia of Type Strains, Phase III (KMG-III): the genomes of soil and plant-associated and newly described type strains.</title>
        <authorList>
            <person name="Whitman W."/>
        </authorList>
    </citation>
    <scope>NUCLEOTIDE SEQUENCE [LARGE SCALE GENOMIC DNA]</scope>
    <source>
        <strain evidence="7 8">CECT 8960</strain>
    </source>
</reference>
<comment type="subcellular location">
    <subcellularLocation>
        <location evidence="1">Membrane</location>
        <topology evidence="1">Multi-pass membrane protein</topology>
    </subcellularLocation>
</comment>
<evidence type="ECO:0000256" key="5">
    <source>
        <dbReference type="SAM" id="Phobius"/>
    </source>
</evidence>
<evidence type="ECO:0000313" key="7">
    <source>
        <dbReference type="EMBL" id="MBB4910739.1"/>
    </source>
</evidence>
<dbReference type="PANTHER" id="PTHR33507:SF3">
    <property type="entry name" value="INNER MEMBRANE PROTEIN YBBJ"/>
    <property type="match status" value="1"/>
</dbReference>
<feature type="domain" description="NfeD-like C-terminal" evidence="6">
    <location>
        <begin position="80"/>
        <end position="137"/>
    </location>
</feature>
<sequence length="142" mass="14467">MAALFWLIGGIALIAAEILSGDFFLLMVGVGALAGAGSEVIFGNTLVSCAVFALVSIGLVTFARPWLKTRMHGELVHTNADALIGRKAVAVSEVNSAGGQVRLDGDVWSARAFDGKHAIAAGSQVTVVEIAGATAVVMADAD</sequence>
<evidence type="ECO:0000313" key="8">
    <source>
        <dbReference type="Proteomes" id="UP000520767"/>
    </source>
</evidence>
<dbReference type="InterPro" id="IPR052165">
    <property type="entry name" value="Membrane_assoc_protease"/>
</dbReference>
<keyword evidence="2 5" id="KW-0812">Transmembrane</keyword>
<dbReference type="InterPro" id="IPR012340">
    <property type="entry name" value="NA-bd_OB-fold"/>
</dbReference>
<evidence type="ECO:0000256" key="3">
    <source>
        <dbReference type="ARBA" id="ARBA00022989"/>
    </source>
</evidence>
<keyword evidence="7" id="KW-0378">Hydrolase</keyword>
<keyword evidence="3 5" id="KW-1133">Transmembrane helix</keyword>
<dbReference type="PANTHER" id="PTHR33507">
    <property type="entry name" value="INNER MEMBRANE PROTEIN YBBJ"/>
    <property type="match status" value="1"/>
</dbReference>
<evidence type="ECO:0000259" key="6">
    <source>
        <dbReference type="Pfam" id="PF01957"/>
    </source>
</evidence>
<keyword evidence="8" id="KW-1185">Reference proteome</keyword>
<dbReference type="Proteomes" id="UP000520767">
    <property type="component" value="Unassembled WGS sequence"/>
</dbReference>
<dbReference type="RefSeq" id="WP_184814783.1">
    <property type="nucleotide sequence ID" value="NZ_JACHJQ010000008.1"/>
</dbReference>
<dbReference type="GO" id="GO:0008233">
    <property type="term" value="F:peptidase activity"/>
    <property type="evidence" value="ECO:0007669"/>
    <property type="project" value="UniProtKB-KW"/>
</dbReference>
<dbReference type="SUPFAM" id="SSF141322">
    <property type="entry name" value="NfeD domain-like"/>
    <property type="match status" value="1"/>
</dbReference>
<evidence type="ECO:0000256" key="2">
    <source>
        <dbReference type="ARBA" id="ARBA00022692"/>
    </source>
</evidence>
<protein>
    <submittedName>
        <fullName evidence="7">Membrane protein implicated in regulation of membrane protease activity</fullName>
    </submittedName>
</protein>
<feature type="transmembrane region" description="Helical" evidence="5">
    <location>
        <begin position="40"/>
        <end position="62"/>
    </location>
</feature>
<keyword evidence="7" id="KW-0645">Protease</keyword>
<dbReference type="Pfam" id="PF01957">
    <property type="entry name" value="NfeD"/>
    <property type="match status" value="1"/>
</dbReference>
<accession>A0A7W7VHY9</accession>
<evidence type="ECO:0000256" key="1">
    <source>
        <dbReference type="ARBA" id="ARBA00004141"/>
    </source>
</evidence>
<proteinExistence type="predicted"/>
<evidence type="ECO:0000256" key="4">
    <source>
        <dbReference type="ARBA" id="ARBA00023136"/>
    </source>
</evidence>
<organism evidence="7 8">
    <name type="scientific">Actinophytocola algeriensis</name>
    <dbReference type="NCBI Taxonomy" id="1768010"/>
    <lineage>
        <taxon>Bacteria</taxon>
        <taxon>Bacillati</taxon>
        <taxon>Actinomycetota</taxon>
        <taxon>Actinomycetes</taxon>
        <taxon>Pseudonocardiales</taxon>
        <taxon>Pseudonocardiaceae</taxon>
    </lineage>
</organism>
<dbReference type="GO" id="GO:0005886">
    <property type="term" value="C:plasma membrane"/>
    <property type="evidence" value="ECO:0007669"/>
    <property type="project" value="TreeGrafter"/>
</dbReference>
<dbReference type="GO" id="GO:0006508">
    <property type="term" value="P:proteolysis"/>
    <property type="evidence" value="ECO:0007669"/>
    <property type="project" value="UniProtKB-KW"/>
</dbReference>
<comment type="caution">
    <text evidence="7">The sequence shown here is derived from an EMBL/GenBank/DDBJ whole genome shotgun (WGS) entry which is preliminary data.</text>
</comment>
<keyword evidence="4 5" id="KW-0472">Membrane</keyword>
<name>A0A7W7VHY9_9PSEU</name>
<dbReference type="Gene3D" id="2.40.50.140">
    <property type="entry name" value="Nucleic acid-binding proteins"/>
    <property type="match status" value="1"/>
</dbReference>
<dbReference type="InterPro" id="IPR002810">
    <property type="entry name" value="NfeD-like_C"/>
</dbReference>